<feature type="transmembrane region" description="Helical" evidence="1">
    <location>
        <begin position="7"/>
        <end position="23"/>
    </location>
</feature>
<keyword evidence="1" id="KW-0472">Membrane</keyword>
<sequence>MRKARLLKYIFPLFFILFVLWITKDTIWIVLMLCSHLRFFFSFCSQSRSLICRLLRISSFESVVLPRTPVFNFIRFGSGLSFVVETLSVTFRYWRDSYFSFLQCS</sequence>
<dbReference type="AlphaFoldDB" id="A0A8D8VEA1"/>
<accession>A0A8D8VEA1</accession>
<dbReference type="EMBL" id="HBUF01359332">
    <property type="protein sequence ID" value="CAG6719757.1"/>
    <property type="molecule type" value="Transcribed_RNA"/>
</dbReference>
<proteinExistence type="predicted"/>
<evidence type="ECO:0000313" key="2">
    <source>
        <dbReference type="EMBL" id="CAG6719757.1"/>
    </source>
</evidence>
<evidence type="ECO:0000256" key="1">
    <source>
        <dbReference type="SAM" id="Phobius"/>
    </source>
</evidence>
<reference evidence="2" key="1">
    <citation type="submission" date="2021-05" db="EMBL/GenBank/DDBJ databases">
        <authorList>
            <person name="Alioto T."/>
            <person name="Alioto T."/>
            <person name="Gomez Garrido J."/>
        </authorList>
    </citation>
    <scope>NUCLEOTIDE SEQUENCE</scope>
</reference>
<name>A0A8D8VEA1_9HEMI</name>
<keyword evidence="1" id="KW-0812">Transmembrane</keyword>
<protein>
    <submittedName>
        <fullName evidence="2">Uncharacterized protein</fullName>
    </submittedName>
</protein>
<organism evidence="2">
    <name type="scientific">Cacopsylla melanoneura</name>
    <dbReference type="NCBI Taxonomy" id="428564"/>
    <lineage>
        <taxon>Eukaryota</taxon>
        <taxon>Metazoa</taxon>
        <taxon>Ecdysozoa</taxon>
        <taxon>Arthropoda</taxon>
        <taxon>Hexapoda</taxon>
        <taxon>Insecta</taxon>
        <taxon>Pterygota</taxon>
        <taxon>Neoptera</taxon>
        <taxon>Paraneoptera</taxon>
        <taxon>Hemiptera</taxon>
        <taxon>Sternorrhyncha</taxon>
        <taxon>Psylloidea</taxon>
        <taxon>Psyllidae</taxon>
        <taxon>Psyllinae</taxon>
        <taxon>Cacopsylla</taxon>
    </lineage>
</organism>
<keyword evidence="1" id="KW-1133">Transmembrane helix</keyword>